<comment type="cofactor">
    <cofactor evidence="1 6">
        <name>heme</name>
        <dbReference type="ChEBI" id="CHEBI:30413"/>
    </cofactor>
</comment>
<name>E3RS39_PYRTT</name>
<dbReference type="Proteomes" id="UP000001067">
    <property type="component" value="Unassembled WGS sequence"/>
</dbReference>
<evidence type="ECO:0000256" key="1">
    <source>
        <dbReference type="ARBA" id="ARBA00001971"/>
    </source>
</evidence>
<sequence length="495" mass="55567">MVIPYVTEMSHLPKWLIAAIGAISFVILRAIYRLTLHPLKRFPGPASRAVSHVPHAQSILSGYLPYDLTALHAKFGDAVRIAPDMISFITPEAWTDIYGHGPNRNFPKWGMTRSHKTVDHILSANNADHSRQRRLVNHAFSDKALRAQEGIVMRYIDQLTSALEVQSTTEVNVKNWLEWTAFDIVGDLAFGEPFGCLSNGAYHPWVELLFPFIKALSLFGAARLFKPFTPLLIALLPKKDIKRRFQHIKLSAEKVHKRLAAGEQPHRSDFWTYILRHNDEKGMSIEEMESNAGIFISGGSETVATALCGIMYLLARNPGAMQMLREEVTSAFSKKEDINMISVAGLKVLQATISEGMRIYPPVPAGLQRIVPKGGAIVAGHAVPEGTIVNVSQQPAYHLASNFANPERFAPERWLLNAPTKYANDRKEVFQPFSTGPRNCVGKNLALAEMKLILARLVWQFDWQLADNKFALEKQRVFIMREKPDLNLRLTSRGM</sequence>
<dbReference type="InterPro" id="IPR036396">
    <property type="entry name" value="Cyt_P450_sf"/>
</dbReference>
<keyword evidence="8" id="KW-1133">Transmembrane helix</keyword>
<accession>E3RS39</accession>
<evidence type="ECO:0000256" key="4">
    <source>
        <dbReference type="ARBA" id="ARBA00022723"/>
    </source>
</evidence>
<keyword evidence="7" id="KW-0503">Monooxygenase</keyword>
<reference evidence="9 10" key="1">
    <citation type="journal article" date="2010" name="Genome Biol.">
        <title>A first genome assembly of the barley fungal pathogen Pyrenophora teres f. teres.</title>
        <authorList>
            <person name="Ellwood S.R."/>
            <person name="Liu Z."/>
            <person name="Syme R.A."/>
            <person name="Lai Z."/>
            <person name="Hane J.K."/>
            <person name="Keiper F."/>
            <person name="Moffat C.S."/>
            <person name="Oliver R.P."/>
            <person name="Friesen T.L."/>
        </authorList>
    </citation>
    <scope>NUCLEOTIDE SEQUENCE [LARGE SCALE GENOMIC DNA]</scope>
    <source>
        <strain evidence="9 10">0-1</strain>
    </source>
</reference>
<keyword evidence="5 6" id="KW-0408">Iron</keyword>
<feature type="binding site" description="axial binding residue" evidence="6">
    <location>
        <position position="440"/>
    </location>
    <ligand>
        <name>heme</name>
        <dbReference type="ChEBI" id="CHEBI:30413"/>
    </ligand>
    <ligandPart>
        <name>Fe</name>
        <dbReference type="ChEBI" id="CHEBI:18248"/>
    </ligandPart>
</feature>
<evidence type="ECO:0000256" key="2">
    <source>
        <dbReference type="ARBA" id="ARBA00010617"/>
    </source>
</evidence>
<evidence type="ECO:0000256" key="7">
    <source>
        <dbReference type="RuleBase" id="RU000461"/>
    </source>
</evidence>
<dbReference type="PRINTS" id="PR00385">
    <property type="entry name" value="P450"/>
</dbReference>
<dbReference type="GO" id="GO:0005506">
    <property type="term" value="F:iron ion binding"/>
    <property type="evidence" value="ECO:0007669"/>
    <property type="project" value="InterPro"/>
</dbReference>
<keyword evidence="10" id="KW-1185">Reference proteome</keyword>
<keyword evidence="3 6" id="KW-0349">Heme</keyword>
<keyword evidence="7" id="KW-0560">Oxidoreductase</keyword>
<evidence type="ECO:0000256" key="3">
    <source>
        <dbReference type="ARBA" id="ARBA00022617"/>
    </source>
</evidence>
<dbReference type="PANTHER" id="PTHR24305">
    <property type="entry name" value="CYTOCHROME P450"/>
    <property type="match status" value="1"/>
</dbReference>
<feature type="transmembrane region" description="Helical" evidence="8">
    <location>
        <begin position="292"/>
        <end position="315"/>
    </location>
</feature>
<dbReference type="GO" id="GO:0020037">
    <property type="term" value="F:heme binding"/>
    <property type="evidence" value="ECO:0007669"/>
    <property type="project" value="InterPro"/>
</dbReference>
<dbReference type="eggNOG" id="KOG0158">
    <property type="taxonomic scope" value="Eukaryota"/>
</dbReference>
<dbReference type="EMBL" id="GL534768">
    <property type="protein sequence ID" value="EFQ91437.1"/>
    <property type="molecule type" value="Genomic_DNA"/>
</dbReference>
<evidence type="ECO:0000313" key="9">
    <source>
        <dbReference type="EMBL" id="EFQ91437.1"/>
    </source>
</evidence>
<dbReference type="InterPro" id="IPR002401">
    <property type="entry name" value="Cyt_P450_E_grp-I"/>
</dbReference>
<dbReference type="AlphaFoldDB" id="E3RS39"/>
<dbReference type="GO" id="GO:0004497">
    <property type="term" value="F:monooxygenase activity"/>
    <property type="evidence" value="ECO:0007669"/>
    <property type="project" value="UniProtKB-KW"/>
</dbReference>
<dbReference type="STRING" id="861557.E3RS39"/>
<dbReference type="OrthoDB" id="1470350at2759"/>
<dbReference type="CDD" id="cd11058">
    <property type="entry name" value="CYP60B-like"/>
    <property type="match status" value="1"/>
</dbReference>
<keyword evidence="8" id="KW-0472">Membrane</keyword>
<dbReference type="KEGG" id="pte:PTT_11691"/>
<organism evidence="10">
    <name type="scientific">Pyrenophora teres f. teres (strain 0-1)</name>
    <name type="common">Barley net blotch fungus</name>
    <name type="synonym">Drechslera teres f. teres</name>
    <dbReference type="NCBI Taxonomy" id="861557"/>
    <lineage>
        <taxon>Eukaryota</taxon>
        <taxon>Fungi</taxon>
        <taxon>Dikarya</taxon>
        <taxon>Ascomycota</taxon>
        <taxon>Pezizomycotina</taxon>
        <taxon>Dothideomycetes</taxon>
        <taxon>Pleosporomycetidae</taxon>
        <taxon>Pleosporales</taxon>
        <taxon>Pleosporineae</taxon>
        <taxon>Pleosporaceae</taxon>
        <taxon>Pyrenophora</taxon>
    </lineage>
</organism>
<evidence type="ECO:0000313" key="10">
    <source>
        <dbReference type="Proteomes" id="UP000001067"/>
    </source>
</evidence>
<keyword evidence="4 6" id="KW-0479">Metal-binding</keyword>
<dbReference type="PRINTS" id="PR00463">
    <property type="entry name" value="EP450I"/>
</dbReference>
<dbReference type="InterPro" id="IPR017972">
    <property type="entry name" value="Cyt_P450_CS"/>
</dbReference>
<dbReference type="GO" id="GO:0016705">
    <property type="term" value="F:oxidoreductase activity, acting on paired donors, with incorporation or reduction of molecular oxygen"/>
    <property type="evidence" value="ECO:0007669"/>
    <property type="project" value="InterPro"/>
</dbReference>
<dbReference type="InterPro" id="IPR050121">
    <property type="entry name" value="Cytochrome_P450_monoxygenase"/>
</dbReference>
<proteinExistence type="inferred from homology"/>
<feature type="transmembrane region" description="Helical" evidence="8">
    <location>
        <begin position="12"/>
        <end position="32"/>
    </location>
</feature>
<evidence type="ECO:0000256" key="8">
    <source>
        <dbReference type="SAM" id="Phobius"/>
    </source>
</evidence>
<dbReference type="Pfam" id="PF00067">
    <property type="entry name" value="p450"/>
    <property type="match status" value="1"/>
</dbReference>
<dbReference type="PROSITE" id="PS00086">
    <property type="entry name" value="CYTOCHROME_P450"/>
    <property type="match status" value="1"/>
</dbReference>
<gene>
    <name evidence="9" type="ORF">PTT_11691</name>
</gene>
<dbReference type="HOGENOM" id="CLU_001570_14_11_1"/>
<comment type="similarity">
    <text evidence="2 7">Belongs to the cytochrome P450 family.</text>
</comment>
<dbReference type="Gene3D" id="1.10.630.10">
    <property type="entry name" value="Cytochrome P450"/>
    <property type="match status" value="1"/>
</dbReference>
<keyword evidence="8" id="KW-0812">Transmembrane</keyword>
<dbReference type="InterPro" id="IPR001128">
    <property type="entry name" value="Cyt_P450"/>
</dbReference>
<dbReference type="SUPFAM" id="SSF48264">
    <property type="entry name" value="Cytochrome P450"/>
    <property type="match status" value="1"/>
</dbReference>
<evidence type="ECO:0000256" key="5">
    <source>
        <dbReference type="ARBA" id="ARBA00023004"/>
    </source>
</evidence>
<protein>
    <recommendedName>
        <fullName evidence="11">Benzoate 4-monooxygenase cytochrome P450</fullName>
    </recommendedName>
</protein>
<evidence type="ECO:0008006" key="11">
    <source>
        <dbReference type="Google" id="ProtNLM"/>
    </source>
</evidence>
<dbReference type="PANTHER" id="PTHR24305:SF210">
    <property type="entry name" value="CYTOCHROME P450 MONOOXYGENASE ASQL-RELATED"/>
    <property type="match status" value="1"/>
</dbReference>
<evidence type="ECO:0000256" key="6">
    <source>
        <dbReference type="PIRSR" id="PIRSR602401-1"/>
    </source>
</evidence>